<comment type="caution">
    <text evidence="2">The sequence shown here is derived from an EMBL/GenBank/DDBJ whole genome shotgun (WGS) entry which is preliminary data.</text>
</comment>
<dbReference type="Proteomes" id="UP000476332">
    <property type="component" value="Unassembled WGS sequence"/>
</dbReference>
<evidence type="ECO:0000256" key="1">
    <source>
        <dbReference type="SAM" id="MobiDB-lite"/>
    </source>
</evidence>
<dbReference type="InterPro" id="IPR029024">
    <property type="entry name" value="TerB-like"/>
</dbReference>
<dbReference type="InterPro" id="IPR007486">
    <property type="entry name" value="YebE"/>
</dbReference>
<accession>A0A6L9MIM7</accession>
<dbReference type="AlphaFoldDB" id="A0A6L9MIM7"/>
<dbReference type="EMBL" id="JAAAMJ010000008">
    <property type="protein sequence ID" value="NDV87496.1"/>
    <property type="molecule type" value="Genomic_DNA"/>
</dbReference>
<gene>
    <name evidence="2" type="ORF">GTW51_12380</name>
</gene>
<keyword evidence="3" id="KW-1185">Reference proteome</keyword>
<name>A0A6L9MIM7_9HYPH</name>
<reference evidence="2 3" key="1">
    <citation type="submission" date="2020-01" db="EMBL/GenBank/DDBJ databases">
        <title>Genomes of bacteria type strains.</title>
        <authorList>
            <person name="Chen J."/>
            <person name="Zhu S."/>
            <person name="Chen J."/>
        </authorList>
    </citation>
    <scope>NUCLEOTIDE SEQUENCE [LARGE SCALE GENOMIC DNA]</scope>
    <source>
        <strain evidence="2 3">KCTC 52919</strain>
    </source>
</reference>
<sequence length="267" mass="27322">MDIQKLLGQFLGTNGQGTTGSQPGQNRPGQGGGSLVDQLGGMLQGGGSGSGLGGMLQGGAGSALGGALAGGLATSLFRGKGVGKLGGTALKLGGAALVAGLAYKAYQSYQAQQGQTALPGAEPLRQLPAATTAGEIPEPKGTAFLPAGEEEVRSRLMLSAMIAAAKADGYIDANEEQAIFGRIDELDLDAEEKGFLVDEMRRPMTPEQLASRTSTPEIAMEVYTASVLAIDADHPAERAYLDRLAAQLKLPPELAAEIRRTTSEVQA</sequence>
<dbReference type="Pfam" id="PF04391">
    <property type="entry name" value="DUF533"/>
    <property type="match status" value="1"/>
</dbReference>
<evidence type="ECO:0000313" key="3">
    <source>
        <dbReference type="Proteomes" id="UP000476332"/>
    </source>
</evidence>
<proteinExistence type="predicted"/>
<feature type="region of interest" description="Disordered" evidence="1">
    <location>
        <begin position="13"/>
        <end position="37"/>
    </location>
</feature>
<evidence type="ECO:0000313" key="2">
    <source>
        <dbReference type="EMBL" id="NDV87496.1"/>
    </source>
</evidence>
<dbReference type="CDD" id="cd07178">
    <property type="entry name" value="terB_like_YebE"/>
    <property type="match status" value="1"/>
</dbReference>
<dbReference type="SUPFAM" id="SSF158682">
    <property type="entry name" value="TerB-like"/>
    <property type="match status" value="1"/>
</dbReference>
<dbReference type="Gene3D" id="1.10.3680.10">
    <property type="entry name" value="TerB-like"/>
    <property type="match status" value="1"/>
</dbReference>
<organism evidence="2 3">
    <name type="scientific">Aurantimonas aggregata</name>
    <dbReference type="NCBI Taxonomy" id="2047720"/>
    <lineage>
        <taxon>Bacteria</taxon>
        <taxon>Pseudomonadati</taxon>
        <taxon>Pseudomonadota</taxon>
        <taxon>Alphaproteobacteria</taxon>
        <taxon>Hyphomicrobiales</taxon>
        <taxon>Aurantimonadaceae</taxon>
        <taxon>Aurantimonas</taxon>
    </lineage>
</organism>
<dbReference type="RefSeq" id="WP_163044243.1">
    <property type="nucleotide sequence ID" value="NZ_JAAAMJ010000008.1"/>
</dbReference>
<protein>
    <submittedName>
        <fullName evidence="2">DUF533 domain-containing protein</fullName>
    </submittedName>
</protein>